<name>A0A8I6TJG5_CIMLE</name>
<feature type="coiled-coil region" evidence="1">
    <location>
        <begin position="349"/>
        <end position="490"/>
    </location>
</feature>
<feature type="coiled-coil region" evidence="1">
    <location>
        <begin position="159"/>
        <end position="319"/>
    </location>
</feature>
<sequence>MVQMDLPDRFLRRDIQTRPAGFTLTGDGDRPKLSSYLDEYSLTNRYLTNSHYVPDVQEQGSTSSYIPNTSDPSYDNHVILPDGHSRFLSEMAQDLEDECNTLFRNITTSRCGNFGTYCSAPPSPSRSPELFRKAKGRDTKIGDHNCLMHPSHISVLQKLEASKYAVLQLEDALSRLEQQKGIDPSQIEKFQQLEKKIIILEKELVLARQEHELDSKTIDTLKSEMEAKVTLLQKQKDAANKEKENMVMRFAISEKELLNQKVEKENLNKKLKEATKENESLTNKLKTLSAEKLKISQQLETKNSELSNLYSEVDKLKDEINARDIKIKWSQNKLKSQLEAAQKGSPEQIEKLSTKILGLQNEIFELKEENQDLKKQLDMAVQGRITDQKYKEQKAQLIMSTHEYKELEAKYRMLNQKFERLMEENSMLAIQTQEVDQERFEMNDKLKMVVDQNAKLSSALVELEEQLDAMDSVKKDLKNQKEAFRKYAAEIESLRKCNEELGMEMEMCRKREAELLEFTQRVTDKNVSLQSEFSSVEAKATELEREEEEHGAVLKVLKKEVSRLEAELKAEQERRNDEAKLLAKQVAEKSTKMHSLESNLTEAQSELTLLKNKYSVALKELQKELQHYRKRVELLESSGGGSSGSDSLCQESRTSSLSSLNDNINQSSSFQVLDVPAQILIERIVKLQQDNAKQSERVEFLEEHSVHLVHELQKKSKLLQNYILREQAGALTSKSMDKNKAELTKHGGIMASLYSAKPVNESMSLELCMEINQKLQAILEDTLLKNITLKENIDTLGDEIARLTNKKP</sequence>
<protein>
    <submittedName>
        <fullName evidence="3">Uncharacterized protein</fullName>
    </submittedName>
</protein>
<organism evidence="3 4">
    <name type="scientific">Cimex lectularius</name>
    <name type="common">Bed bug</name>
    <name type="synonym">Acanthia lectularia</name>
    <dbReference type="NCBI Taxonomy" id="79782"/>
    <lineage>
        <taxon>Eukaryota</taxon>
        <taxon>Metazoa</taxon>
        <taxon>Ecdysozoa</taxon>
        <taxon>Arthropoda</taxon>
        <taxon>Hexapoda</taxon>
        <taxon>Insecta</taxon>
        <taxon>Pterygota</taxon>
        <taxon>Neoptera</taxon>
        <taxon>Paraneoptera</taxon>
        <taxon>Hemiptera</taxon>
        <taxon>Heteroptera</taxon>
        <taxon>Panheteroptera</taxon>
        <taxon>Cimicomorpha</taxon>
        <taxon>Cimicidae</taxon>
        <taxon>Cimex</taxon>
    </lineage>
</organism>
<keyword evidence="4" id="KW-1185">Reference proteome</keyword>
<dbReference type="PANTHER" id="PTHR18911:SF5">
    <property type="entry name" value="COILED-COIL DOMAIN-CONTAINING PROTEIN 186"/>
    <property type="match status" value="1"/>
</dbReference>
<reference evidence="3" key="1">
    <citation type="submission" date="2022-01" db="UniProtKB">
        <authorList>
            <consortium name="EnsemblMetazoa"/>
        </authorList>
    </citation>
    <scope>IDENTIFICATION</scope>
</reference>
<dbReference type="PANTHER" id="PTHR18911">
    <property type="entry name" value="CTCL TUMOR ANTIGEN HD-CL-01"/>
    <property type="match status" value="1"/>
</dbReference>
<accession>A0A8I6TJG5</accession>
<evidence type="ECO:0000256" key="1">
    <source>
        <dbReference type="SAM" id="Coils"/>
    </source>
</evidence>
<dbReference type="OrthoDB" id="5583482at2759"/>
<feature type="compositionally biased region" description="Polar residues" evidence="2">
    <location>
        <begin position="648"/>
        <end position="660"/>
    </location>
</feature>
<keyword evidence="1" id="KW-0175">Coiled coil</keyword>
<dbReference type="GO" id="GO:0005802">
    <property type="term" value="C:trans-Golgi network"/>
    <property type="evidence" value="ECO:0007669"/>
    <property type="project" value="TreeGrafter"/>
</dbReference>
<dbReference type="GeneID" id="106670015"/>
<dbReference type="InterPro" id="IPR038830">
    <property type="entry name" value="CCDC186"/>
</dbReference>
<dbReference type="GO" id="GO:0031267">
    <property type="term" value="F:small GTPase binding"/>
    <property type="evidence" value="ECO:0007669"/>
    <property type="project" value="TreeGrafter"/>
</dbReference>
<evidence type="ECO:0000256" key="2">
    <source>
        <dbReference type="SAM" id="MobiDB-lite"/>
    </source>
</evidence>
<dbReference type="RefSeq" id="XP_014255470.1">
    <property type="nucleotide sequence ID" value="XM_014399984.2"/>
</dbReference>
<feature type="coiled-coil region" evidence="1">
    <location>
        <begin position="677"/>
        <end position="704"/>
    </location>
</feature>
<dbReference type="GO" id="GO:0099518">
    <property type="term" value="P:vesicle cytoskeletal trafficking"/>
    <property type="evidence" value="ECO:0007669"/>
    <property type="project" value="TreeGrafter"/>
</dbReference>
<feature type="region of interest" description="Disordered" evidence="2">
    <location>
        <begin position="636"/>
        <end position="660"/>
    </location>
</feature>
<dbReference type="EnsemblMetazoa" id="XM_014399984.2">
    <property type="protein sequence ID" value="XP_014255470.1"/>
    <property type="gene ID" value="LOC106670015"/>
</dbReference>
<dbReference type="Proteomes" id="UP000494040">
    <property type="component" value="Unassembled WGS sequence"/>
</dbReference>
<dbReference type="AlphaFoldDB" id="A0A8I6TJG5"/>
<proteinExistence type="predicted"/>
<evidence type="ECO:0000313" key="3">
    <source>
        <dbReference type="EnsemblMetazoa" id="XP_014255470.1"/>
    </source>
</evidence>
<evidence type="ECO:0000313" key="4">
    <source>
        <dbReference type="Proteomes" id="UP000494040"/>
    </source>
</evidence>